<dbReference type="CDD" id="cd06170">
    <property type="entry name" value="LuxR_C_like"/>
    <property type="match status" value="1"/>
</dbReference>
<dbReference type="InterPro" id="IPR000792">
    <property type="entry name" value="Tscrpt_reg_LuxR_C"/>
</dbReference>
<dbReference type="InterPro" id="IPR011006">
    <property type="entry name" value="CheY-like_superfamily"/>
</dbReference>
<name>A0ABW3D7L3_9BACL</name>
<dbReference type="Gene3D" id="3.40.50.2300">
    <property type="match status" value="1"/>
</dbReference>
<feature type="domain" description="HTH luxR-type" evidence="6">
    <location>
        <begin position="150"/>
        <end position="216"/>
    </location>
</feature>
<evidence type="ECO:0000259" key="7">
    <source>
        <dbReference type="PROSITE" id="PS50110"/>
    </source>
</evidence>
<dbReference type="PANTHER" id="PTHR43214">
    <property type="entry name" value="TWO-COMPONENT RESPONSE REGULATOR"/>
    <property type="match status" value="1"/>
</dbReference>
<evidence type="ECO:0000256" key="3">
    <source>
        <dbReference type="ARBA" id="ARBA00023125"/>
    </source>
</evidence>
<dbReference type="PRINTS" id="PR00038">
    <property type="entry name" value="HTHLUXR"/>
</dbReference>
<evidence type="ECO:0000259" key="6">
    <source>
        <dbReference type="PROSITE" id="PS50043"/>
    </source>
</evidence>
<keyword evidence="4" id="KW-0804">Transcription</keyword>
<dbReference type="Proteomes" id="UP001597120">
    <property type="component" value="Unassembled WGS sequence"/>
</dbReference>
<proteinExistence type="predicted"/>
<dbReference type="CDD" id="cd17535">
    <property type="entry name" value="REC_NarL-like"/>
    <property type="match status" value="1"/>
</dbReference>
<organism evidence="8 9">
    <name type="scientific">Paenibacillus residui</name>
    <dbReference type="NCBI Taxonomy" id="629724"/>
    <lineage>
        <taxon>Bacteria</taxon>
        <taxon>Bacillati</taxon>
        <taxon>Bacillota</taxon>
        <taxon>Bacilli</taxon>
        <taxon>Bacillales</taxon>
        <taxon>Paenibacillaceae</taxon>
        <taxon>Paenibacillus</taxon>
    </lineage>
</organism>
<dbReference type="InterPro" id="IPR039420">
    <property type="entry name" value="WalR-like"/>
</dbReference>
<keyword evidence="1 5" id="KW-0597">Phosphoprotein</keyword>
<accession>A0ABW3D7L3</accession>
<dbReference type="SMART" id="SM00448">
    <property type="entry name" value="REC"/>
    <property type="match status" value="1"/>
</dbReference>
<dbReference type="PROSITE" id="PS50043">
    <property type="entry name" value="HTH_LUXR_2"/>
    <property type="match status" value="1"/>
</dbReference>
<gene>
    <name evidence="8" type="ORF">ACFQ03_01835</name>
</gene>
<dbReference type="EMBL" id="JBHTIU010000006">
    <property type="protein sequence ID" value="MFD0867890.1"/>
    <property type="molecule type" value="Genomic_DNA"/>
</dbReference>
<evidence type="ECO:0000256" key="1">
    <source>
        <dbReference type="ARBA" id="ARBA00022553"/>
    </source>
</evidence>
<evidence type="ECO:0000313" key="8">
    <source>
        <dbReference type="EMBL" id="MFD0867890.1"/>
    </source>
</evidence>
<protein>
    <submittedName>
        <fullName evidence="8">Response regulator</fullName>
    </submittedName>
</protein>
<evidence type="ECO:0000256" key="4">
    <source>
        <dbReference type="ARBA" id="ARBA00023163"/>
    </source>
</evidence>
<dbReference type="RefSeq" id="WP_379285690.1">
    <property type="nucleotide sequence ID" value="NZ_JBHTIU010000006.1"/>
</dbReference>
<comment type="caution">
    <text evidence="8">The sequence shown here is derived from an EMBL/GenBank/DDBJ whole genome shotgun (WGS) entry which is preliminary data.</text>
</comment>
<dbReference type="Pfam" id="PF00072">
    <property type="entry name" value="Response_reg"/>
    <property type="match status" value="1"/>
</dbReference>
<keyword evidence="3" id="KW-0238">DNA-binding</keyword>
<evidence type="ECO:0000256" key="2">
    <source>
        <dbReference type="ARBA" id="ARBA00023015"/>
    </source>
</evidence>
<dbReference type="InterPro" id="IPR001789">
    <property type="entry name" value="Sig_transdc_resp-reg_receiver"/>
</dbReference>
<sequence>MIRVLLVDDDSFIRESLKYILDMDEKINVLHTCSDGKQAYDYVCSVEGQVDVILMDIRMPECDGVEGTKLIKERFPHIRVLILTTFDDDDYIIEAIKNGANGYMLKNVSPDRILEGIQSVSQGNMLIHPEIANKLSSFLRASNSHLRIRKSVPDNWGLTPAELKIVQGIADGLSNKEIANTLFLSEGTVKNYVTEILQKLELRDRTQIAIFYLKNSTPSDRNHSQNP</sequence>
<evidence type="ECO:0000313" key="9">
    <source>
        <dbReference type="Proteomes" id="UP001597120"/>
    </source>
</evidence>
<feature type="modified residue" description="4-aspartylphosphate" evidence="5">
    <location>
        <position position="56"/>
    </location>
</feature>
<dbReference type="SMART" id="SM00421">
    <property type="entry name" value="HTH_LUXR"/>
    <property type="match status" value="1"/>
</dbReference>
<dbReference type="PROSITE" id="PS50110">
    <property type="entry name" value="RESPONSE_REGULATORY"/>
    <property type="match status" value="1"/>
</dbReference>
<evidence type="ECO:0000256" key="5">
    <source>
        <dbReference type="PROSITE-ProRule" id="PRU00169"/>
    </source>
</evidence>
<dbReference type="SUPFAM" id="SSF52172">
    <property type="entry name" value="CheY-like"/>
    <property type="match status" value="1"/>
</dbReference>
<dbReference type="InterPro" id="IPR058245">
    <property type="entry name" value="NreC/VraR/RcsB-like_REC"/>
</dbReference>
<feature type="domain" description="Response regulatory" evidence="7">
    <location>
        <begin position="3"/>
        <end position="121"/>
    </location>
</feature>
<dbReference type="Pfam" id="PF00196">
    <property type="entry name" value="GerE"/>
    <property type="match status" value="1"/>
</dbReference>
<dbReference type="PANTHER" id="PTHR43214:SF40">
    <property type="entry name" value="TRANSCRIPTIONAL REGULATORY PROTEIN LNRK"/>
    <property type="match status" value="1"/>
</dbReference>
<keyword evidence="2" id="KW-0805">Transcription regulation</keyword>
<reference evidence="9" key="1">
    <citation type="journal article" date="2019" name="Int. J. Syst. Evol. Microbiol.">
        <title>The Global Catalogue of Microorganisms (GCM) 10K type strain sequencing project: providing services to taxonomists for standard genome sequencing and annotation.</title>
        <authorList>
            <consortium name="The Broad Institute Genomics Platform"/>
            <consortium name="The Broad Institute Genome Sequencing Center for Infectious Disease"/>
            <person name="Wu L."/>
            <person name="Ma J."/>
        </authorList>
    </citation>
    <scope>NUCLEOTIDE SEQUENCE [LARGE SCALE GENOMIC DNA]</scope>
    <source>
        <strain evidence="9">CCUG 57263</strain>
    </source>
</reference>
<keyword evidence="9" id="KW-1185">Reference proteome</keyword>